<evidence type="ECO:0000256" key="2">
    <source>
        <dbReference type="PIRSR" id="PIRSR601765-1"/>
    </source>
</evidence>
<dbReference type="GO" id="GO:0008270">
    <property type="term" value="F:zinc ion binding"/>
    <property type="evidence" value="ECO:0007669"/>
    <property type="project" value="InterPro"/>
</dbReference>
<comment type="caution">
    <text evidence="3">The sequence shown here is derived from an EMBL/GenBank/DDBJ whole genome shotgun (WGS) entry which is preliminary data.</text>
</comment>
<dbReference type="InterPro" id="IPR036874">
    <property type="entry name" value="Carbonic_anhydrase_sf"/>
</dbReference>
<dbReference type="Pfam" id="PF00484">
    <property type="entry name" value="Pro_CA"/>
    <property type="match status" value="1"/>
</dbReference>
<protein>
    <submittedName>
        <fullName evidence="3">Carbonic anhydrase</fullName>
    </submittedName>
</protein>
<organism evidence="3 4">
    <name type="scientific">Chitinophaga parva</name>
    <dbReference type="NCBI Taxonomy" id="2169414"/>
    <lineage>
        <taxon>Bacteria</taxon>
        <taxon>Pseudomonadati</taxon>
        <taxon>Bacteroidota</taxon>
        <taxon>Chitinophagia</taxon>
        <taxon>Chitinophagales</taxon>
        <taxon>Chitinophagaceae</taxon>
        <taxon>Chitinophaga</taxon>
    </lineage>
</organism>
<gene>
    <name evidence="3" type="ORF">DCC81_02570</name>
</gene>
<name>A0A2T7BL30_9BACT</name>
<dbReference type="PANTHER" id="PTHR11002">
    <property type="entry name" value="CARBONIC ANHYDRASE"/>
    <property type="match status" value="1"/>
</dbReference>
<feature type="binding site" evidence="2">
    <location>
        <position position="114"/>
    </location>
    <ligand>
        <name>Zn(2+)</name>
        <dbReference type="ChEBI" id="CHEBI:29105"/>
    </ligand>
</feature>
<dbReference type="EMBL" id="QCYK01000001">
    <property type="protein sequence ID" value="PUZ28387.1"/>
    <property type="molecule type" value="Genomic_DNA"/>
</dbReference>
<dbReference type="SUPFAM" id="SSF53056">
    <property type="entry name" value="beta-carbonic anhydrase, cab"/>
    <property type="match status" value="1"/>
</dbReference>
<accession>A0A2T7BL30</accession>
<dbReference type="SMART" id="SM00947">
    <property type="entry name" value="Pro_CA"/>
    <property type="match status" value="1"/>
</dbReference>
<evidence type="ECO:0000313" key="4">
    <source>
        <dbReference type="Proteomes" id="UP000244450"/>
    </source>
</evidence>
<dbReference type="GO" id="GO:0004089">
    <property type="term" value="F:carbonate dehydratase activity"/>
    <property type="evidence" value="ECO:0007669"/>
    <property type="project" value="InterPro"/>
</dbReference>
<keyword evidence="4" id="KW-1185">Reference proteome</keyword>
<comment type="cofactor">
    <cofactor evidence="2">
        <name>Zn(2+)</name>
        <dbReference type="ChEBI" id="CHEBI:29105"/>
    </cofactor>
    <text evidence="2">Binds 1 zinc ion per subunit.</text>
</comment>
<dbReference type="PANTHER" id="PTHR11002:SF79">
    <property type="entry name" value="CARBONIC ANHYDRASE 2"/>
    <property type="match status" value="1"/>
</dbReference>
<keyword evidence="2" id="KW-0862">Zinc</keyword>
<evidence type="ECO:0000256" key="1">
    <source>
        <dbReference type="ARBA" id="ARBA00006217"/>
    </source>
</evidence>
<feature type="binding site" evidence="2">
    <location>
        <position position="60"/>
    </location>
    <ligand>
        <name>Zn(2+)</name>
        <dbReference type="ChEBI" id="CHEBI:29105"/>
    </ligand>
</feature>
<keyword evidence="2" id="KW-0479">Metal-binding</keyword>
<dbReference type="RefSeq" id="WP_108685026.1">
    <property type="nucleotide sequence ID" value="NZ_QCYK01000001.1"/>
</dbReference>
<sequence length="223" mass="23863">MHTQNAISQKYTTAAQVLTSLKAGNARFVKGAQMARNLYQQMTETAGGQWPLAAIVSCMDSRTAAELIFDQGLGDIFSIRLAGAVITDNVLGSLEYACKVAGSKLIVIMGHSHCGAVKGACDAVELGNLTALLGRITPAVHQEQNIKEDRTSNNRDFVEAVTHLHTERSVQAVMEQSNILRSMVLSGEVGIIGAHYNVENGEVTFLDHTCYINNPASSTNTAA</sequence>
<feature type="binding site" evidence="2">
    <location>
        <position position="58"/>
    </location>
    <ligand>
        <name>Zn(2+)</name>
        <dbReference type="ChEBI" id="CHEBI:29105"/>
    </ligand>
</feature>
<dbReference type="Gene3D" id="3.40.1050.10">
    <property type="entry name" value="Carbonic anhydrase"/>
    <property type="match status" value="1"/>
</dbReference>
<proteinExistence type="inferred from homology"/>
<dbReference type="OrthoDB" id="9797527at2"/>
<dbReference type="AlphaFoldDB" id="A0A2T7BL30"/>
<dbReference type="InterPro" id="IPR001765">
    <property type="entry name" value="Carbonic_anhydrase"/>
</dbReference>
<reference evidence="3 4" key="1">
    <citation type="submission" date="2018-04" db="EMBL/GenBank/DDBJ databases">
        <title>Chitinophaga fuyangensis sp. nov., isolated from soil in a chemical factory.</title>
        <authorList>
            <person name="Chen K."/>
        </authorList>
    </citation>
    <scope>NUCLEOTIDE SEQUENCE [LARGE SCALE GENOMIC DNA]</scope>
    <source>
        <strain evidence="3 4">LY-1</strain>
    </source>
</reference>
<evidence type="ECO:0000313" key="3">
    <source>
        <dbReference type="EMBL" id="PUZ28387.1"/>
    </source>
</evidence>
<dbReference type="Proteomes" id="UP000244450">
    <property type="component" value="Unassembled WGS sequence"/>
</dbReference>
<dbReference type="CDD" id="cd03378">
    <property type="entry name" value="beta_CA_cladeC"/>
    <property type="match status" value="1"/>
</dbReference>
<comment type="similarity">
    <text evidence="1">Belongs to the beta-class carbonic anhydrase family.</text>
</comment>
<feature type="binding site" evidence="2">
    <location>
        <position position="111"/>
    </location>
    <ligand>
        <name>Zn(2+)</name>
        <dbReference type="ChEBI" id="CHEBI:29105"/>
    </ligand>
</feature>